<dbReference type="AlphaFoldDB" id="A0A4R9K141"/>
<dbReference type="PROSITE" id="PS51257">
    <property type="entry name" value="PROKAR_LIPOPROTEIN"/>
    <property type="match status" value="1"/>
</dbReference>
<name>A0A4R9K141_9LEPT</name>
<sequence length="153" mass="17182">MKSNFVFLLSLFFALGCNPKEDGQVPINENKPSSKQVSEGRLEISAPSKVENDAHVLGENEILIGDLIWEKSSQSGLISWAAAKSYCHHQSMRMPSLSEIKSNWRKLNGKDTVWTRTKEESEVGTYWILDLSSGSSETTSQDFLNEVRCVKNK</sequence>
<gene>
    <name evidence="1" type="ORF">EHQ58_09065</name>
</gene>
<proteinExistence type="predicted"/>
<organism evidence="1 2">
    <name type="scientific">Leptospira ognonensis</name>
    <dbReference type="NCBI Taxonomy" id="2484945"/>
    <lineage>
        <taxon>Bacteria</taxon>
        <taxon>Pseudomonadati</taxon>
        <taxon>Spirochaetota</taxon>
        <taxon>Spirochaetia</taxon>
        <taxon>Leptospirales</taxon>
        <taxon>Leptospiraceae</taxon>
        <taxon>Leptospira</taxon>
    </lineage>
</organism>
<accession>A0A4R9K141</accession>
<comment type="caution">
    <text evidence="1">The sequence shown here is derived from an EMBL/GenBank/DDBJ whole genome shotgun (WGS) entry which is preliminary data.</text>
</comment>
<keyword evidence="2" id="KW-1185">Reference proteome</keyword>
<dbReference type="Proteomes" id="UP000297693">
    <property type="component" value="Unassembled WGS sequence"/>
</dbReference>
<protein>
    <submittedName>
        <fullName evidence="1">DUF1566 domain-containing protein</fullName>
    </submittedName>
</protein>
<evidence type="ECO:0000313" key="2">
    <source>
        <dbReference type="Proteomes" id="UP000297693"/>
    </source>
</evidence>
<dbReference type="RefSeq" id="WP_135623571.1">
    <property type="nucleotide sequence ID" value="NZ_RQGD01000024.1"/>
</dbReference>
<dbReference type="EMBL" id="RQGD01000024">
    <property type="protein sequence ID" value="TGL59383.1"/>
    <property type="molecule type" value="Genomic_DNA"/>
</dbReference>
<reference evidence="1" key="1">
    <citation type="journal article" date="2019" name="PLoS Negl. Trop. Dis.">
        <title>Revisiting the worldwide diversity of Leptospira species in the environment.</title>
        <authorList>
            <person name="Vincent A.T."/>
            <person name="Schiettekatte O."/>
            <person name="Bourhy P."/>
            <person name="Veyrier F.J."/>
            <person name="Picardeau M."/>
        </authorList>
    </citation>
    <scope>NUCLEOTIDE SEQUENCE [LARGE SCALE GENOMIC DNA]</scope>
    <source>
        <strain evidence="1">201702476</strain>
    </source>
</reference>
<evidence type="ECO:0000313" key="1">
    <source>
        <dbReference type="EMBL" id="TGL59383.1"/>
    </source>
</evidence>